<evidence type="ECO:0000313" key="4">
    <source>
        <dbReference type="Proteomes" id="UP000002508"/>
    </source>
</evidence>
<protein>
    <recommendedName>
        <fullName evidence="2">HTH OST-type domain-containing protein</fullName>
    </recommendedName>
</protein>
<reference evidence="3" key="1">
    <citation type="submission" date="2008-12" db="EMBL/GenBank/DDBJ databases">
        <title>Complete sequence of Chloroflexus aggregans DSM 9485.</title>
        <authorList>
            <consortium name="US DOE Joint Genome Institute"/>
            <person name="Lucas S."/>
            <person name="Copeland A."/>
            <person name="Lapidus A."/>
            <person name="Glavina del Rio T."/>
            <person name="Dalin E."/>
            <person name="Tice H."/>
            <person name="Pitluck S."/>
            <person name="Foster B."/>
            <person name="Larimer F."/>
            <person name="Land M."/>
            <person name="Hauser L."/>
            <person name="Kyrpides N."/>
            <person name="Mikhailova N."/>
            <person name="Bryant D."/>
            <person name="Richardson P."/>
        </authorList>
    </citation>
    <scope>NUCLEOTIDE SEQUENCE</scope>
    <source>
        <strain evidence="3">DSM 9485</strain>
    </source>
</reference>
<sequence length="334" mass="36116">MAIYARRLATTGATAPRSTTAPRRIALLIDGENCAATYADQVMEMADKQGILVTRRVYANWSVSAHQKWIEAVARYDLRPIYYAGIAPGKSTIDMVLTIDAMDLHYRQVCDDFCLVTGDGDYAPLVKRLRAGGANVIVIGTEQTATVLKEVCSTFIPLAKPNTGTSSVPPSVVTEREQTTQSSNTPAPTPISAIESTTTVRSSSPTTSAVTNGDSPIPQPTAQSTNQPQLNSQVVITRPLRDAVKLLQRILTESAQTAPGEWVSGSAIGSRLRAIDPSFDHRFYGYQNLSKLLDACVVEAKEMFEIRRRDNGNIDIRLKPSNSKSANETGQAAG</sequence>
<feature type="domain" description="HTH OST-type" evidence="2">
    <location>
        <begin position="239"/>
        <end position="320"/>
    </location>
</feature>
<organism evidence="3 4">
    <name type="scientific">Chloroflexus aggregans (strain MD-66 / DSM 9485)</name>
    <dbReference type="NCBI Taxonomy" id="326427"/>
    <lineage>
        <taxon>Bacteria</taxon>
        <taxon>Bacillati</taxon>
        <taxon>Chloroflexota</taxon>
        <taxon>Chloroflexia</taxon>
        <taxon>Chloroflexales</taxon>
        <taxon>Chloroflexineae</taxon>
        <taxon>Chloroflexaceae</taxon>
        <taxon>Chloroflexus</taxon>
    </lineage>
</organism>
<feature type="region of interest" description="Disordered" evidence="1">
    <location>
        <begin position="163"/>
        <end position="234"/>
    </location>
</feature>
<dbReference type="EMBL" id="CP001337">
    <property type="protein sequence ID" value="ACL24819.1"/>
    <property type="molecule type" value="Genomic_DNA"/>
</dbReference>
<dbReference type="CDD" id="cd10146">
    <property type="entry name" value="LabA_like_C"/>
    <property type="match status" value="1"/>
</dbReference>
<keyword evidence="4" id="KW-1185">Reference proteome</keyword>
<dbReference type="AlphaFoldDB" id="B8GBJ1"/>
<evidence type="ECO:0000313" key="3">
    <source>
        <dbReference type="EMBL" id="ACL24819.1"/>
    </source>
</evidence>
<dbReference type="Pfam" id="PF01936">
    <property type="entry name" value="NYN"/>
    <property type="match status" value="1"/>
</dbReference>
<proteinExistence type="predicted"/>
<evidence type="ECO:0000256" key="1">
    <source>
        <dbReference type="SAM" id="MobiDB-lite"/>
    </source>
</evidence>
<dbReference type="Pfam" id="PF12872">
    <property type="entry name" value="OST-HTH"/>
    <property type="match status" value="1"/>
</dbReference>
<dbReference type="GO" id="GO:0004540">
    <property type="term" value="F:RNA nuclease activity"/>
    <property type="evidence" value="ECO:0007669"/>
    <property type="project" value="InterPro"/>
</dbReference>
<dbReference type="Gene3D" id="3.30.420.610">
    <property type="entry name" value="LOTUS domain-like"/>
    <property type="match status" value="1"/>
</dbReference>
<dbReference type="Proteomes" id="UP000002508">
    <property type="component" value="Chromosome"/>
</dbReference>
<dbReference type="PANTHER" id="PTHR35811">
    <property type="entry name" value="SLR1870 PROTEIN"/>
    <property type="match status" value="1"/>
</dbReference>
<dbReference type="InterPro" id="IPR041966">
    <property type="entry name" value="LOTUS-like"/>
</dbReference>
<dbReference type="STRING" id="326427.Cagg_1924"/>
<name>B8GBJ1_CHLAD</name>
<dbReference type="PANTHER" id="PTHR35811:SF1">
    <property type="entry name" value="HTH OST-TYPE DOMAIN-CONTAINING PROTEIN"/>
    <property type="match status" value="1"/>
</dbReference>
<dbReference type="PROSITE" id="PS51644">
    <property type="entry name" value="HTH_OST"/>
    <property type="match status" value="1"/>
</dbReference>
<gene>
    <name evidence="3" type="ordered locus">Cagg_1924</name>
</gene>
<feature type="compositionally biased region" description="Polar residues" evidence="1">
    <location>
        <begin position="209"/>
        <end position="234"/>
    </location>
</feature>
<dbReference type="HOGENOM" id="CLU_034061_0_0_0"/>
<accession>B8GBJ1</accession>
<dbReference type="InterPro" id="IPR025605">
    <property type="entry name" value="OST-HTH/LOTUS_dom"/>
</dbReference>
<feature type="compositionally biased region" description="Low complexity" evidence="1">
    <location>
        <begin position="196"/>
        <end position="208"/>
    </location>
</feature>
<evidence type="ECO:0000259" key="2">
    <source>
        <dbReference type="PROSITE" id="PS51644"/>
    </source>
</evidence>
<dbReference type="CDD" id="cd11297">
    <property type="entry name" value="PIN_LabA-like_N_1"/>
    <property type="match status" value="1"/>
</dbReference>
<dbReference type="eggNOG" id="COG1432">
    <property type="taxonomic scope" value="Bacteria"/>
</dbReference>
<dbReference type="Gene3D" id="3.40.50.1010">
    <property type="entry name" value="5'-nuclease"/>
    <property type="match status" value="1"/>
</dbReference>
<dbReference type="InterPro" id="IPR021139">
    <property type="entry name" value="NYN"/>
</dbReference>
<dbReference type="KEGG" id="cag:Cagg_1924"/>